<dbReference type="AlphaFoldDB" id="T1JL04"/>
<protein>
    <recommendedName>
        <fullName evidence="3">Coiled-coil domain-containing protein</fullName>
    </recommendedName>
</protein>
<organism evidence="4 5">
    <name type="scientific">Strigamia maritima</name>
    <name type="common">European centipede</name>
    <name type="synonym">Geophilus maritimus</name>
    <dbReference type="NCBI Taxonomy" id="126957"/>
    <lineage>
        <taxon>Eukaryota</taxon>
        <taxon>Metazoa</taxon>
        <taxon>Ecdysozoa</taxon>
        <taxon>Arthropoda</taxon>
        <taxon>Myriapoda</taxon>
        <taxon>Chilopoda</taxon>
        <taxon>Pleurostigmophora</taxon>
        <taxon>Geophilomorpha</taxon>
        <taxon>Linotaeniidae</taxon>
        <taxon>Strigamia</taxon>
    </lineage>
</organism>
<dbReference type="HOGENOM" id="CLU_046607_0_0_1"/>
<feature type="compositionally biased region" description="Basic residues" evidence="2">
    <location>
        <begin position="426"/>
        <end position="438"/>
    </location>
</feature>
<accession>T1JL04</accession>
<feature type="region of interest" description="Disordered" evidence="2">
    <location>
        <begin position="142"/>
        <end position="166"/>
    </location>
</feature>
<dbReference type="EMBL" id="JH430738">
    <property type="status" value="NOT_ANNOTATED_CDS"/>
    <property type="molecule type" value="Genomic_DNA"/>
</dbReference>
<feature type="region of interest" description="Disordered" evidence="2">
    <location>
        <begin position="1"/>
        <end position="24"/>
    </location>
</feature>
<feature type="compositionally biased region" description="Polar residues" evidence="2">
    <location>
        <begin position="372"/>
        <end position="391"/>
    </location>
</feature>
<evidence type="ECO:0000256" key="2">
    <source>
        <dbReference type="SAM" id="MobiDB-lite"/>
    </source>
</evidence>
<keyword evidence="5" id="KW-1185">Reference proteome</keyword>
<dbReference type="eggNOG" id="ENOG502S0GI">
    <property type="taxonomic scope" value="Eukaryota"/>
</dbReference>
<feature type="region of interest" description="Disordered" evidence="2">
    <location>
        <begin position="272"/>
        <end position="351"/>
    </location>
</feature>
<dbReference type="PhylomeDB" id="T1JL04"/>
<reference evidence="4" key="2">
    <citation type="submission" date="2015-02" db="UniProtKB">
        <authorList>
            <consortium name="EnsemblMetazoa"/>
        </authorList>
    </citation>
    <scope>IDENTIFICATION</scope>
</reference>
<reference evidence="5" key="1">
    <citation type="submission" date="2011-05" db="EMBL/GenBank/DDBJ databases">
        <authorList>
            <person name="Richards S.R."/>
            <person name="Qu J."/>
            <person name="Jiang H."/>
            <person name="Jhangiani S.N."/>
            <person name="Agravi P."/>
            <person name="Goodspeed R."/>
            <person name="Gross S."/>
            <person name="Mandapat C."/>
            <person name="Jackson L."/>
            <person name="Mathew T."/>
            <person name="Pu L."/>
            <person name="Thornton R."/>
            <person name="Saada N."/>
            <person name="Wilczek-Boney K.B."/>
            <person name="Lee S."/>
            <person name="Kovar C."/>
            <person name="Wu Y."/>
            <person name="Scherer S.E."/>
            <person name="Worley K.C."/>
            <person name="Muzny D.M."/>
            <person name="Gibbs R."/>
        </authorList>
    </citation>
    <scope>NUCLEOTIDE SEQUENCE</scope>
    <source>
        <strain evidence="5">Brora</strain>
    </source>
</reference>
<evidence type="ECO:0000313" key="5">
    <source>
        <dbReference type="Proteomes" id="UP000014500"/>
    </source>
</evidence>
<feature type="domain" description="Coiled-coil" evidence="3">
    <location>
        <begin position="25"/>
        <end position="144"/>
    </location>
</feature>
<name>T1JL04_STRMM</name>
<dbReference type="InterPro" id="IPR039303">
    <property type="entry name" value="CCDC50"/>
</dbReference>
<sequence>MQCEVRSMNEERPTRQTEPQPRPGFVNQVCREWIVHEDSALAQKLQDEEIELHYGKNRTERRVVQGDLRHARDVQHEEISEAQKINDMYEQMLLEQEMADAQVALELQHLEDRKEGRGRSYEEADKRLARQLQEKEKLRYERKKKAVEKERRPVERSSAGSSENIIEFDSESPDIITHKLSVREPLLVQESELSEYLLQQASDLDANEIRLLREEQDAEFARKLQEQESMQRKSAADRDRLLAIEAQDRELAKMLQEQERAKLRRAKERARLKALQKQMEQEHATADAEGAQGLLQRPTDIPGLIGKNREKEKEAYGSVHKRRVPAPSLPSDEIEREPVEEQSSSQTPEHVNIAMAIDPTYNRKLSKNANFTSANSGHSGDGNYSSGSTPVLPTPEYRPGMYDDDDEHCYDSDEGPAPPYMPIQGQKRHTLEKKKKERKVAGNNDVEICSLFKKRID</sequence>
<dbReference type="PANTHER" id="PTHR22115">
    <property type="entry name" value="C3ORF6 PROTEIN-RELATED"/>
    <property type="match status" value="1"/>
</dbReference>
<dbReference type="OMA" id="KDGGCKQ"/>
<feature type="compositionally biased region" description="Acidic residues" evidence="2">
    <location>
        <begin position="402"/>
        <end position="414"/>
    </location>
</feature>
<keyword evidence="1" id="KW-0175">Coiled coil</keyword>
<evidence type="ECO:0000313" key="4">
    <source>
        <dbReference type="EnsemblMetazoa" id="SMAR014534-PA"/>
    </source>
</evidence>
<dbReference type="PANTHER" id="PTHR22115:SF4">
    <property type="entry name" value="COILED-COIL DOMAIN-CONTAINING PROTEIN"/>
    <property type="match status" value="1"/>
</dbReference>
<evidence type="ECO:0000259" key="3">
    <source>
        <dbReference type="Pfam" id="PF15295"/>
    </source>
</evidence>
<proteinExistence type="predicted"/>
<dbReference type="InterPro" id="IPR029311">
    <property type="entry name" value="CCDC50_N"/>
</dbReference>
<evidence type="ECO:0000256" key="1">
    <source>
        <dbReference type="ARBA" id="ARBA00023054"/>
    </source>
</evidence>
<dbReference type="Pfam" id="PF15295">
    <property type="entry name" value="CCDC50_N"/>
    <property type="match status" value="1"/>
</dbReference>
<dbReference type="EnsemblMetazoa" id="SMAR014534-RA">
    <property type="protein sequence ID" value="SMAR014534-PA"/>
    <property type="gene ID" value="SMAR014534"/>
</dbReference>
<feature type="region of interest" description="Disordered" evidence="2">
    <location>
        <begin position="372"/>
        <end position="441"/>
    </location>
</feature>
<dbReference type="Proteomes" id="UP000014500">
    <property type="component" value="Unassembled WGS sequence"/>
</dbReference>